<dbReference type="InterPro" id="IPR012337">
    <property type="entry name" value="RNaseH-like_sf"/>
</dbReference>
<keyword evidence="1" id="KW-0472">Membrane</keyword>
<name>A0A9Q0KWM8_9MAGN</name>
<dbReference type="InterPro" id="IPR044730">
    <property type="entry name" value="RNase_H-like_dom_plant"/>
</dbReference>
<organism evidence="3 4">
    <name type="scientific">Protea cynaroides</name>
    <dbReference type="NCBI Taxonomy" id="273540"/>
    <lineage>
        <taxon>Eukaryota</taxon>
        <taxon>Viridiplantae</taxon>
        <taxon>Streptophyta</taxon>
        <taxon>Embryophyta</taxon>
        <taxon>Tracheophyta</taxon>
        <taxon>Spermatophyta</taxon>
        <taxon>Magnoliopsida</taxon>
        <taxon>Proteales</taxon>
        <taxon>Proteaceae</taxon>
        <taxon>Protea</taxon>
    </lineage>
</organism>
<dbReference type="InterPro" id="IPR036397">
    <property type="entry name" value="RNaseH_sf"/>
</dbReference>
<dbReference type="SUPFAM" id="SSF53098">
    <property type="entry name" value="Ribonuclease H-like"/>
    <property type="match status" value="1"/>
</dbReference>
<dbReference type="InterPro" id="IPR002156">
    <property type="entry name" value="RNaseH_domain"/>
</dbReference>
<accession>A0A9Q0KWM8</accession>
<dbReference type="EMBL" id="JAMYWD010000002">
    <property type="protein sequence ID" value="KAJ4977631.1"/>
    <property type="molecule type" value="Genomic_DNA"/>
</dbReference>
<feature type="transmembrane region" description="Helical" evidence="1">
    <location>
        <begin position="99"/>
        <end position="120"/>
    </location>
</feature>
<evidence type="ECO:0000313" key="3">
    <source>
        <dbReference type="EMBL" id="KAJ4977631.1"/>
    </source>
</evidence>
<dbReference type="Gene3D" id="3.30.420.10">
    <property type="entry name" value="Ribonuclease H-like superfamily/Ribonuclease H"/>
    <property type="match status" value="1"/>
</dbReference>
<dbReference type="Pfam" id="PF13456">
    <property type="entry name" value="RVT_3"/>
    <property type="match status" value="1"/>
</dbReference>
<evidence type="ECO:0000259" key="2">
    <source>
        <dbReference type="Pfam" id="PF13456"/>
    </source>
</evidence>
<evidence type="ECO:0000313" key="4">
    <source>
        <dbReference type="Proteomes" id="UP001141806"/>
    </source>
</evidence>
<dbReference type="GO" id="GO:0004523">
    <property type="term" value="F:RNA-DNA hybrid ribonuclease activity"/>
    <property type="evidence" value="ECO:0007669"/>
    <property type="project" value="InterPro"/>
</dbReference>
<dbReference type="AlphaFoldDB" id="A0A9Q0KWM8"/>
<dbReference type="GO" id="GO:0003676">
    <property type="term" value="F:nucleic acid binding"/>
    <property type="evidence" value="ECO:0007669"/>
    <property type="project" value="InterPro"/>
</dbReference>
<keyword evidence="1" id="KW-0812">Transmembrane</keyword>
<dbReference type="CDD" id="cd06222">
    <property type="entry name" value="RNase_H_like"/>
    <property type="match status" value="1"/>
</dbReference>
<sequence length="126" mass="14048">MQLVWRAPIGPCLKLNADGCSLGNPGFSGAGRVFRDSSGTVRLAYAVFIDITSHFRAEFFVVLLGVRLAINLGVSHLWIESDTSVVVKCFLSLRIPWFGMQLWNSLAILVSYMDWVLGIVSEKKIW</sequence>
<feature type="domain" description="RNase H type-1" evidence="2">
    <location>
        <begin position="16"/>
        <end position="88"/>
    </location>
</feature>
<dbReference type="OrthoDB" id="1752183at2759"/>
<proteinExistence type="predicted"/>
<feature type="transmembrane region" description="Helical" evidence="1">
    <location>
        <begin position="59"/>
        <end position="79"/>
    </location>
</feature>
<evidence type="ECO:0000256" key="1">
    <source>
        <dbReference type="SAM" id="Phobius"/>
    </source>
</evidence>
<keyword evidence="1" id="KW-1133">Transmembrane helix</keyword>
<dbReference type="PANTHER" id="PTHR47723:SF23">
    <property type="entry name" value="REVERSE TRANSCRIPTASE-LIKE PROTEIN"/>
    <property type="match status" value="1"/>
</dbReference>
<dbReference type="Proteomes" id="UP001141806">
    <property type="component" value="Unassembled WGS sequence"/>
</dbReference>
<comment type="caution">
    <text evidence="3">The sequence shown here is derived from an EMBL/GenBank/DDBJ whole genome shotgun (WGS) entry which is preliminary data.</text>
</comment>
<dbReference type="InterPro" id="IPR053151">
    <property type="entry name" value="RNase_H-like"/>
</dbReference>
<dbReference type="PANTHER" id="PTHR47723">
    <property type="entry name" value="OS05G0353850 PROTEIN"/>
    <property type="match status" value="1"/>
</dbReference>
<protein>
    <recommendedName>
        <fullName evidence="2">RNase H type-1 domain-containing protein</fullName>
    </recommendedName>
</protein>
<keyword evidence="4" id="KW-1185">Reference proteome</keyword>
<gene>
    <name evidence="3" type="ORF">NE237_008411</name>
</gene>
<reference evidence="3" key="1">
    <citation type="journal article" date="2023" name="Plant J.">
        <title>The genome of the king protea, Protea cynaroides.</title>
        <authorList>
            <person name="Chang J."/>
            <person name="Duong T.A."/>
            <person name="Schoeman C."/>
            <person name="Ma X."/>
            <person name="Roodt D."/>
            <person name="Barker N."/>
            <person name="Li Z."/>
            <person name="Van de Peer Y."/>
            <person name="Mizrachi E."/>
        </authorList>
    </citation>
    <scope>NUCLEOTIDE SEQUENCE</scope>
    <source>
        <tissue evidence="3">Young leaves</tissue>
    </source>
</reference>